<evidence type="ECO:0000313" key="2">
    <source>
        <dbReference type="Proteomes" id="UP001066276"/>
    </source>
</evidence>
<name>A0AAV7PJV9_PLEWA</name>
<protein>
    <submittedName>
        <fullName evidence="1">Uncharacterized protein</fullName>
    </submittedName>
</protein>
<dbReference type="EMBL" id="JANPWB010000011">
    <property type="protein sequence ID" value="KAJ1127616.1"/>
    <property type="molecule type" value="Genomic_DNA"/>
</dbReference>
<organism evidence="1 2">
    <name type="scientific">Pleurodeles waltl</name>
    <name type="common">Iberian ribbed newt</name>
    <dbReference type="NCBI Taxonomy" id="8319"/>
    <lineage>
        <taxon>Eukaryota</taxon>
        <taxon>Metazoa</taxon>
        <taxon>Chordata</taxon>
        <taxon>Craniata</taxon>
        <taxon>Vertebrata</taxon>
        <taxon>Euteleostomi</taxon>
        <taxon>Amphibia</taxon>
        <taxon>Batrachia</taxon>
        <taxon>Caudata</taxon>
        <taxon>Salamandroidea</taxon>
        <taxon>Salamandridae</taxon>
        <taxon>Pleurodelinae</taxon>
        <taxon>Pleurodeles</taxon>
    </lineage>
</organism>
<dbReference type="Proteomes" id="UP001066276">
    <property type="component" value="Chromosome 7"/>
</dbReference>
<comment type="caution">
    <text evidence="1">The sequence shown here is derived from an EMBL/GenBank/DDBJ whole genome shotgun (WGS) entry which is preliminary data.</text>
</comment>
<dbReference type="AlphaFoldDB" id="A0AAV7PJV9"/>
<accession>A0AAV7PJV9</accession>
<sequence>MQGKEYVEEEAISVLPIENKFRKAVDASIQQAVAAAIEPLERRLLQRKMEGGLDMTAFDKVKQAFAECPSLDGNPLSLLPSADPEEDN</sequence>
<proteinExistence type="predicted"/>
<gene>
    <name evidence="1" type="ORF">NDU88_006012</name>
</gene>
<keyword evidence="2" id="KW-1185">Reference proteome</keyword>
<evidence type="ECO:0000313" key="1">
    <source>
        <dbReference type="EMBL" id="KAJ1127616.1"/>
    </source>
</evidence>
<reference evidence="1" key="1">
    <citation type="journal article" date="2022" name="bioRxiv">
        <title>Sequencing and chromosome-scale assembly of the giantPleurodeles waltlgenome.</title>
        <authorList>
            <person name="Brown T."/>
            <person name="Elewa A."/>
            <person name="Iarovenko S."/>
            <person name="Subramanian E."/>
            <person name="Araus A.J."/>
            <person name="Petzold A."/>
            <person name="Susuki M."/>
            <person name="Suzuki K.-i.T."/>
            <person name="Hayashi T."/>
            <person name="Toyoda A."/>
            <person name="Oliveira C."/>
            <person name="Osipova E."/>
            <person name="Leigh N.D."/>
            <person name="Simon A."/>
            <person name="Yun M.H."/>
        </authorList>
    </citation>
    <scope>NUCLEOTIDE SEQUENCE</scope>
    <source>
        <strain evidence="1">20211129_DDA</strain>
        <tissue evidence="1">Liver</tissue>
    </source>
</reference>